<dbReference type="NCBIfam" id="TIGR00576">
    <property type="entry name" value="dut"/>
    <property type="match status" value="1"/>
</dbReference>
<dbReference type="InterPro" id="IPR020095">
    <property type="entry name" value="PsdUridine_synth_TruA_C"/>
</dbReference>
<keyword evidence="13" id="KW-0175">Coiled coil</keyword>
<evidence type="ECO:0000256" key="12">
    <source>
        <dbReference type="ARBA" id="ARBA00057946"/>
    </source>
</evidence>
<dbReference type="InterPro" id="IPR020097">
    <property type="entry name" value="PsdUridine_synth_TruA_a/b_dom"/>
</dbReference>
<dbReference type="GO" id="GO:0004170">
    <property type="term" value="F:dUTP diphosphatase activity"/>
    <property type="evidence" value="ECO:0007669"/>
    <property type="project" value="UniProtKB-EC"/>
</dbReference>
<dbReference type="Gene3D" id="3.30.70.660">
    <property type="entry name" value="Pseudouridine synthase I, catalytic domain, C-terminal subdomain"/>
    <property type="match status" value="1"/>
</dbReference>
<dbReference type="GO" id="GO:0003723">
    <property type="term" value="F:RNA binding"/>
    <property type="evidence" value="ECO:0007669"/>
    <property type="project" value="InterPro"/>
</dbReference>
<evidence type="ECO:0000256" key="13">
    <source>
        <dbReference type="SAM" id="Coils"/>
    </source>
</evidence>
<feature type="domain" description="dUTPase-like" evidence="14">
    <location>
        <begin position="12"/>
        <end position="139"/>
    </location>
</feature>
<dbReference type="GO" id="GO:0005737">
    <property type="term" value="C:cytoplasm"/>
    <property type="evidence" value="ECO:0007669"/>
    <property type="project" value="TreeGrafter"/>
</dbReference>
<comment type="similarity">
    <text evidence="3">Belongs to the dUTPase family.</text>
</comment>
<keyword evidence="10" id="KW-0413">Isomerase</keyword>
<evidence type="ECO:0000313" key="16">
    <source>
        <dbReference type="EMBL" id="KAH7640139.1"/>
    </source>
</evidence>
<dbReference type="GO" id="GO:0005634">
    <property type="term" value="C:nucleus"/>
    <property type="evidence" value="ECO:0007669"/>
    <property type="project" value="TreeGrafter"/>
</dbReference>
<dbReference type="Gene3D" id="3.30.70.580">
    <property type="entry name" value="Pseudouridine synthase I, catalytic domain, N-terminal subdomain"/>
    <property type="match status" value="1"/>
</dbReference>
<evidence type="ECO:0000256" key="10">
    <source>
        <dbReference type="ARBA" id="ARBA00023235"/>
    </source>
</evidence>
<comment type="caution">
    <text evidence="16">The sequence shown here is derived from an EMBL/GenBank/DDBJ whole genome shotgun (WGS) entry which is preliminary data.</text>
</comment>
<comment type="cofactor">
    <cofactor evidence="1">
        <name>Mg(2+)</name>
        <dbReference type="ChEBI" id="CHEBI:18420"/>
    </cofactor>
</comment>
<keyword evidence="6" id="KW-0819">tRNA processing</keyword>
<evidence type="ECO:0000259" key="15">
    <source>
        <dbReference type="Pfam" id="PF01416"/>
    </source>
</evidence>
<organism evidence="16">
    <name type="scientific">Dermatophagoides farinae</name>
    <name type="common">American house dust mite</name>
    <dbReference type="NCBI Taxonomy" id="6954"/>
    <lineage>
        <taxon>Eukaryota</taxon>
        <taxon>Metazoa</taxon>
        <taxon>Ecdysozoa</taxon>
        <taxon>Arthropoda</taxon>
        <taxon>Chelicerata</taxon>
        <taxon>Arachnida</taxon>
        <taxon>Acari</taxon>
        <taxon>Acariformes</taxon>
        <taxon>Sarcoptiformes</taxon>
        <taxon>Astigmata</taxon>
        <taxon>Psoroptidia</taxon>
        <taxon>Analgoidea</taxon>
        <taxon>Pyroglyphidae</taxon>
        <taxon>Dermatophagoidinae</taxon>
        <taxon>Dermatophagoides</taxon>
    </lineage>
</organism>
<dbReference type="GO" id="GO:0006226">
    <property type="term" value="P:dUMP biosynthetic process"/>
    <property type="evidence" value="ECO:0007669"/>
    <property type="project" value="InterPro"/>
</dbReference>
<keyword evidence="8" id="KW-0460">Magnesium</keyword>
<dbReference type="InterPro" id="IPR001406">
    <property type="entry name" value="PsdUridine_synth_TruA"/>
</dbReference>
<dbReference type="InterPro" id="IPR020094">
    <property type="entry name" value="TruA/RsuA/RluB/E/F_N"/>
</dbReference>
<evidence type="ECO:0000259" key="14">
    <source>
        <dbReference type="Pfam" id="PF00692"/>
    </source>
</evidence>
<protein>
    <recommendedName>
        <fullName evidence="5">dUTP diphosphatase</fullName>
        <ecNumber evidence="5">3.6.1.23</ecNumber>
    </recommendedName>
</protein>
<dbReference type="EC" id="3.6.1.23" evidence="5"/>
<evidence type="ECO:0000256" key="2">
    <source>
        <dbReference type="ARBA" id="ARBA00005142"/>
    </source>
</evidence>
<dbReference type="InterPro" id="IPR029054">
    <property type="entry name" value="dUTPase-like"/>
</dbReference>
<feature type="coiled-coil region" evidence="13">
    <location>
        <begin position="145"/>
        <end position="172"/>
    </location>
</feature>
<evidence type="ECO:0000256" key="9">
    <source>
        <dbReference type="ARBA" id="ARBA00023080"/>
    </source>
</evidence>
<proteinExistence type="inferred from homology"/>
<dbReference type="Pfam" id="PF00692">
    <property type="entry name" value="dUTPase"/>
    <property type="match status" value="1"/>
</dbReference>
<reference evidence="16" key="1">
    <citation type="submission" date="2020-06" db="EMBL/GenBank/DDBJ databases">
        <authorList>
            <person name="Ji K."/>
            <person name="Li J."/>
        </authorList>
    </citation>
    <scope>NUCLEOTIDE SEQUENCE</scope>
    <source>
        <strain evidence="16">JKM2019</strain>
        <tissue evidence="16">Whole body</tissue>
    </source>
</reference>
<dbReference type="Proteomes" id="UP000828236">
    <property type="component" value="Unassembled WGS sequence"/>
</dbReference>
<dbReference type="InterPro" id="IPR036157">
    <property type="entry name" value="dUTPase-like_sf"/>
</dbReference>
<evidence type="ECO:0000256" key="11">
    <source>
        <dbReference type="ARBA" id="ARBA00047686"/>
    </source>
</evidence>
<dbReference type="SUPFAM" id="SSF55120">
    <property type="entry name" value="Pseudouridine synthase"/>
    <property type="match status" value="1"/>
</dbReference>
<dbReference type="FunFam" id="2.70.40.10:FF:000004">
    <property type="entry name" value="Deoxyuridine triphosphatase"/>
    <property type="match status" value="1"/>
</dbReference>
<dbReference type="GO" id="GO:0031119">
    <property type="term" value="P:tRNA pseudouridine synthesis"/>
    <property type="evidence" value="ECO:0007669"/>
    <property type="project" value="TreeGrafter"/>
</dbReference>
<dbReference type="InterPro" id="IPR033704">
    <property type="entry name" value="dUTPase_trimeric"/>
</dbReference>
<keyword evidence="9" id="KW-0546">Nucleotide metabolism</keyword>
<comment type="similarity">
    <text evidence="4">Belongs to the tRNA pseudouridine synthase TruA family.</text>
</comment>
<dbReference type="SUPFAM" id="SSF51283">
    <property type="entry name" value="dUTPase-like"/>
    <property type="match status" value="1"/>
</dbReference>
<dbReference type="PANTHER" id="PTHR11142:SF5">
    <property type="entry name" value="TRNA PSEUDOURIDINE(38_39) SYNTHASE"/>
    <property type="match status" value="1"/>
</dbReference>
<dbReference type="Pfam" id="PF01416">
    <property type="entry name" value="PseudoU_synth_1"/>
    <property type="match status" value="1"/>
</dbReference>
<evidence type="ECO:0000256" key="8">
    <source>
        <dbReference type="ARBA" id="ARBA00022842"/>
    </source>
</evidence>
<dbReference type="Gene3D" id="2.70.40.10">
    <property type="match status" value="1"/>
</dbReference>
<comment type="catalytic activity">
    <reaction evidence="11">
        <text>dUTP + H2O = dUMP + diphosphate + H(+)</text>
        <dbReference type="Rhea" id="RHEA:10248"/>
        <dbReference type="ChEBI" id="CHEBI:15377"/>
        <dbReference type="ChEBI" id="CHEBI:15378"/>
        <dbReference type="ChEBI" id="CHEBI:33019"/>
        <dbReference type="ChEBI" id="CHEBI:61555"/>
        <dbReference type="ChEBI" id="CHEBI:246422"/>
        <dbReference type="EC" id="3.6.1.23"/>
    </reaction>
</comment>
<dbReference type="GO" id="GO:0000287">
    <property type="term" value="F:magnesium ion binding"/>
    <property type="evidence" value="ECO:0007669"/>
    <property type="project" value="InterPro"/>
</dbReference>
<dbReference type="EMBL" id="SDOV01000006">
    <property type="protein sequence ID" value="KAH7640139.1"/>
    <property type="molecule type" value="Genomic_DNA"/>
</dbReference>
<dbReference type="InterPro" id="IPR020103">
    <property type="entry name" value="PsdUridine_synth_cat_dom_sf"/>
</dbReference>
<dbReference type="CDD" id="cd02569">
    <property type="entry name" value="PseudoU_synth_ScPus3"/>
    <property type="match status" value="1"/>
</dbReference>
<evidence type="ECO:0000256" key="1">
    <source>
        <dbReference type="ARBA" id="ARBA00001946"/>
    </source>
</evidence>
<dbReference type="FunFam" id="3.30.70.580:FF:000007">
    <property type="entry name" value="tRNA pseudouridine synthase"/>
    <property type="match status" value="1"/>
</dbReference>
<sequence length="540" mass="61699">MVLKIKRLSADARLPTRGSKLAAGYDLYAAHDAIIPARGKIMIKTDISIQIPSGYYGRVAPRSGLALKNSIDIGAGVIDEDYRGNVGVIIFNHGDQAFTVTCGDRIAQLLLEKIITPEVIEVDELDTTERNAGGFGSTGELIAQIHLMKKQNEQLQNTIDKLKNRNQSNHAQQKPQKEFDFSRYKTRHVMLKFLYLGWNYDGFTVQDSLNTIEKVLFEALIKTKLIESRETCNYNRCGRTDKGVSAFCQVISISVRSIMKREPDFDDHMELSDAQEMDYPSILNRVLPHDIRMISWAPVSSNPVISARFDCCRRVYHYYFPRIDLDIDAMNQGCASLIGVHDFRNLCRMDVQNGVTNFVRRVYSASIQPFVDEQDSYSFCLFRIEASAFLWHQIRYIMAVLFLVGQHLESPNIFKELLNIHKHSSRPQYSMASDLPLVLYEAHYDPDKVPIWNQGKDIANTIAQLRSQWMKESIQSTIIKSMIESLINSAGIRLENDTYGGVRKLFGNAARNYKKLLDRPRCSSFEDRLIKTSQKRVKIE</sequence>
<evidence type="ECO:0000256" key="3">
    <source>
        <dbReference type="ARBA" id="ARBA00006581"/>
    </source>
</evidence>
<dbReference type="GO" id="GO:0009982">
    <property type="term" value="F:pseudouridine synthase activity"/>
    <property type="evidence" value="ECO:0007669"/>
    <property type="project" value="InterPro"/>
</dbReference>
<reference evidence="16" key="2">
    <citation type="journal article" date="2021" name="World Allergy Organ. J.">
        <title>Chromosome-level assembly of Dermatophagoides farinae genome and transcriptome reveals two novel allergens Der f 37 and Der f 39.</title>
        <authorList>
            <person name="Chen J."/>
            <person name="Cai Z."/>
            <person name="Fan D."/>
            <person name="Hu J."/>
            <person name="Hou Y."/>
            <person name="He Y."/>
            <person name="Zhang Z."/>
            <person name="Zhao Z."/>
            <person name="Gao P."/>
            <person name="Hu W."/>
            <person name="Sun J."/>
            <person name="Li J."/>
            <person name="Ji K."/>
        </authorList>
    </citation>
    <scope>NUCLEOTIDE SEQUENCE</scope>
    <source>
        <strain evidence="16">JKM2019</strain>
    </source>
</reference>
<dbReference type="GO" id="GO:0046081">
    <property type="term" value="P:dUTP catabolic process"/>
    <property type="evidence" value="ECO:0007669"/>
    <property type="project" value="InterPro"/>
</dbReference>
<dbReference type="InterPro" id="IPR041707">
    <property type="entry name" value="Pus3-like"/>
</dbReference>
<dbReference type="NCBIfam" id="TIGR00071">
    <property type="entry name" value="hisT_truA"/>
    <property type="match status" value="1"/>
</dbReference>
<dbReference type="CDD" id="cd07557">
    <property type="entry name" value="trimeric_dUTPase"/>
    <property type="match status" value="1"/>
</dbReference>
<evidence type="ECO:0000256" key="5">
    <source>
        <dbReference type="ARBA" id="ARBA00012379"/>
    </source>
</evidence>
<evidence type="ECO:0000256" key="7">
    <source>
        <dbReference type="ARBA" id="ARBA00022801"/>
    </source>
</evidence>
<evidence type="ECO:0000256" key="6">
    <source>
        <dbReference type="ARBA" id="ARBA00022694"/>
    </source>
</evidence>
<gene>
    <name evidence="16" type="ORF">HUG17_10619</name>
</gene>
<name>A0A9D4NWQ6_DERFA</name>
<dbReference type="NCBIfam" id="NF001862">
    <property type="entry name" value="PRK00601.1"/>
    <property type="match status" value="1"/>
</dbReference>
<comment type="function">
    <text evidence="12">Catalyzes the cleavage of 2'-deoxyuridine 5'-triphosphate (dUTP) into 2'-deoxyuridine 5'-monophosphate (dUMP) and inorganic pyrophosphate and through its action efficiently prevents uracil misincorporation into DNA and at the same time provides dUMP, the substrate for de novo thymidylate biosynthesis. Inhibits peroxisome proliferator-activated receptor (PPAR) activity by binding of its N-terminal to PPAR, preventing the latter's dimerization with retinoid X receptor. Essential for embryonic development.</text>
</comment>
<dbReference type="InterPro" id="IPR008181">
    <property type="entry name" value="dUTPase"/>
</dbReference>
<comment type="pathway">
    <text evidence="2">Pyrimidine metabolism; dUMP biosynthesis; dUMP from dCTP (dUTP route): step 2/2.</text>
</comment>
<accession>A0A9D4NWQ6</accession>
<feature type="domain" description="Pseudouridine synthase I TruA alpha/beta" evidence="15">
    <location>
        <begin position="335"/>
        <end position="445"/>
    </location>
</feature>
<keyword evidence="7" id="KW-0378">Hydrolase</keyword>
<dbReference type="GO" id="GO:1990481">
    <property type="term" value="P:mRNA pseudouridine synthesis"/>
    <property type="evidence" value="ECO:0007669"/>
    <property type="project" value="TreeGrafter"/>
</dbReference>
<dbReference type="PANTHER" id="PTHR11142">
    <property type="entry name" value="PSEUDOURIDYLATE SYNTHASE"/>
    <property type="match status" value="1"/>
</dbReference>
<evidence type="ECO:0000256" key="4">
    <source>
        <dbReference type="ARBA" id="ARBA00009375"/>
    </source>
</evidence>
<dbReference type="AlphaFoldDB" id="A0A9D4NWQ6"/>